<keyword evidence="1" id="KW-0732">Signal</keyword>
<feature type="domain" description="DUF4189" evidence="2">
    <location>
        <begin position="50"/>
        <end position="134"/>
    </location>
</feature>
<evidence type="ECO:0000256" key="1">
    <source>
        <dbReference type="SAM" id="SignalP"/>
    </source>
</evidence>
<feature type="chain" id="PRO_5008327283" description="DUF4189 domain-containing protein" evidence="1">
    <location>
        <begin position="33"/>
        <end position="135"/>
    </location>
</feature>
<protein>
    <recommendedName>
        <fullName evidence="2">DUF4189 domain-containing protein</fullName>
    </recommendedName>
</protein>
<evidence type="ECO:0000313" key="3">
    <source>
        <dbReference type="EMBL" id="OBK25798.1"/>
    </source>
</evidence>
<dbReference type="AlphaFoldDB" id="A0A1A3NUY5"/>
<organism evidence="3 4">
    <name type="scientific">Mycobacterium asiaticum</name>
    <dbReference type="NCBI Taxonomy" id="1790"/>
    <lineage>
        <taxon>Bacteria</taxon>
        <taxon>Bacillati</taxon>
        <taxon>Actinomycetota</taxon>
        <taxon>Actinomycetes</taxon>
        <taxon>Mycobacteriales</taxon>
        <taxon>Mycobacteriaceae</taxon>
        <taxon>Mycobacterium</taxon>
    </lineage>
</organism>
<name>A0A1A3NUY5_MYCAS</name>
<dbReference type="EMBL" id="LZLS01000132">
    <property type="protein sequence ID" value="OBK25798.1"/>
    <property type="molecule type" value="Genomic_DNA"/>
</dbReference>
<dbReference type="RefSeq" id="WP_065144694.1">
    <property type="nucleotide sequence ID" value="NZ_LZLS01000132.1"/>
</dbReference>
<dbReference type="InterPro" id="IPR025240">
    <property type="entry name" value="DUF4189"/>
</dbReference>
<proteinExistence type="predicted"/>
<evidence type="ECO:0000259" key="2">
    <source>
        <dbReference type="Pfam" id="PF13827"/>
    </source>
</evidence>
<accession>A0A1A3NUY5</accession>
<sequence>MTTRQRRRVATVLGSIIAAAAMVFAPMQVANAQTPRTADPPNLPPLITYYGAIAMGEDGSKGTSRRHLSKLGAQQAAMERCGHDTCKIVSTFTRCGAVAHQGTTYHGGIGLNRGMAEQHAMSQLGGGQIVHWACN</sequence>
<dbReference type="Pfam" id="PF13827">
    <property type="entry name" value="DUF4189"/>
    <property type="match status" value="1"/>
</dbReference>
<feature type="signal peptide" evidence="1">
    <location>
        <begin position="1"/>
        <end position="32"/>
    </location>
</feature>
<dbReference type="Proteomes" id="UP000093928">
    <property type="component" value="Unassembled WGS sequence"/>
</dbReference>
<gene>
    <name evidence="3" type="ORF">A5634_25890</name>
</gene>
<comment type="caution">
    <text evidence="3">The sequence shown here is derived from an EMBL/GenBank/DDBJ whole genome shotgun (WGS) entry which is preliminary data.</text>
</comment>
<evidence type="ECO:0000313" key="4">
    <source>
        <dbReference type="Proteomes" id="UP000093928"/>
    </source>
</evidence>
<dbReference type="OrthoDB" id="4731956at2"/>
<reference evidence="3 4" key="1">
    <citation type="submission" date="2016-06" db="EMBL/GenBank/DDBJ databases">
        <authorList>
            <person name="Kjaerup R.B."/>
            <person name="Dalgaard T.S."/>
            <person name="Juul-Madsen H.R."/>
        </authorList>
    </citation>
    <scope>NUCLEOTIDE SEQUENCE [LARGE SCALE GENOMIC DNA]</scope>
    <source>
        <strain evidence="3 4">1165133.8</strain>
    </source>
</reference>